<dbReference type="eggNOG" id="KOG0017">
    <property type="taxonomic scope" value="Eukaryota"/>
</dbReference>
<dbReference type="HOGENOM" id="CLU_094392_0_0_1"/>
<dbReference type="Gene3D" id="2.40.70.10">
    <property type="entry name" value="Acid Proteases"/>
    <property type="match status" value="1"/>
</dbReference>
<proteinExistence type="predicted"/>
<dbReference type="PANTHER" id="PTHR35046:SF9">
    <property type="entry name" value="RNA-DIRECTED DNA POLYMERASE"/>
    <property type="match status" value="1"/>
</dbReference>
<dbReference type="InParanoid" id="A0A061DN53"/>
<sequence length="258" mass="30287">MERVFEFKDIPDEKCVKLVAIKLKKHASIWWENLKRQQEREGRNKIKIWDKIRQELKQAFVVYHNLNTTMMIVDESSLCHNLFYIRCISQGKVCNVIINSGSCENVVANYMVEKLKLPTKVHLHPYKLQWLRKGNEVKVMKHCCVQFYIGNKYQDEIWCDVIPMDACHLFLGRPCQYDCQAHHDGYKNTYSFIKDGVKIMLTPLKLKDRPKRQEEDKAFITMSGLNKAYHESSLLCLLLVCEKNEVSSPLSKDVKSII</sequence>
<gene>
    <name evidence="1" type="ORF">TCM_003699</name>
</gene>
<evidence type="ECO:0000313" key="2">
    <source>
        <dbReference type="Proteomes" id="UP000026915"/>
    </source>
</evidence>
<dbReference type="CDD" id="cd00303">
    <property type="entry name" value="retropepsin_like"/>
    <property type="match status" value="1"/>
</dbReference>
<accession>A0A061DN53</accession>
<evidence type="ECO:0000313" key="1">
    <source>
        <dbReference type="EMBL" id="EOX94204.1"/>
    </source>
</evidence>
<dbReference type="InterPro" id="IPR021109">
    <property type="entry name" value="Peptidase_aspartic_dom_sf"/>
</dbReference>
<dbReference type="AlphaFoldDB" id="A0A061DN53"/>
<protein>
    <recommendedName>
        <fullName evidence="3">Retrotransposon gag domain-containing protein</fullName>
    </recommendedName>
</protein>
<evidence type="ECO:0008006" key="3">
    <source>
        <dbReference type="Google" id="ProtNLM"/>
    </source>
</evidence>
<dbReference type="Gramene" id="EOX94204">
    <property type="protein sequence ID" value="EOX94204"/>
    <property type="gene ID" value="TCM_003699"/>
</dbReference>
<reference evidence="1 2" key="1">
    <citation type="journal article" date="2013" name="Genome Biol.">
        <title>The genome sequence of the most widely cultivated cacao type and its use to identify candidate genes regulating pod color.</title>
        <authorList>
            <person name="Motamayor J.C."/>
            <person name="Mockaitis K."/>
            <person name="Schmutz J."/>
            <person name="Haiminen N."/>
            <person name="Iii D.L."/>
            <person name="Cornejo O."/>
            <person name="Findley S.D."/>
            <person name="Zheng P."/>
            <person name="Utro F."/>
            <person name="Royaert S."/>
            <person name="Saski C."/>
            <person name="Jenkins J."/>
            <person name="Podicheti R."/>
            <person name="Zhao M."/>
            <person name="Scheffler B.E."/>
            <person name="Stack J.C."/>
            <person name="Feltus F.A."/>
            <person name="Mustiga G.M."/>
            <person name="Amores F."/>
            <person name="Phillips W."/>
            <person name="Marelli J.P."/>
            <person name="May G.D."/>
            <person name="Shapiro H."/>
            <person name="Ma J."/>
            <person name="Bustamante C.D."/>
            <person name="Schnell R.J."/>
            <person name="Main D."/>
            <person name="Gilbert D."/>
            <person name="Parida L."/>
            <person name="Kuhn D.N."/>
        </authorList>
    </citation>
    <scope>NUCLEOTIDE SEQUENCE [LARGE SCALE GENOMIC DNA]</scope>
    <source>
        <strain evidence="2">cv. Matina 1-6</strain>
    </source>
</reference>
<organism evidence="1 2">
    <name type="scientific">Theobroma cacao</name>
    <name type="common">Cacao</name>
    <name type="synonym">Cocoa</name>
    <dbReference type="NCBI Taxonomy" id="3641"/>
    <lineage>
        <taxon>Eukaryota</taxon>
        <taxon>Viridiplantae</taxon>
        <taxon>Streptophyta</taxon>
        <taxon>Embryophyta</taxon>
        <taxon>Tracheophyta</taxon>
        <taxon>Spermatophyta</taxon>
        <taxon>Magnoliopsida</taxon>
        <taxon>eudicotyledons</taxon>
        <taxon>Gunneridae</taxon>
        <taxon>Pentapetalae</taxon>
        <taxon>rosids</taxon>
        <taxon>malvids</taxon>
        <taxon>Malvales</taxon>
        <taxon>Malvaceae</taxon>
        <taxon>Byttnerioideae</taxon>
        <taxon>Theobroma</taxon>
    </lineage>
</organism>
<dbReference type="PANTHER" id="PTHR35046">
    <property type="entry name" value="ZINC KNUCKLE (CCHC-TYPE) FAMILY PROTEIN"/>
    <property type="match status" value="1"/>
</dbReference>
<dbReference type="STRING" id="3641.A0A061DN53"/>
<name>A0A061DN53_THECC</name>
<keyword evidence="2" id="KW-1185">Reference proteome</keyword>
<dbReference type="EMBL" id="CM001879">
    <property type="protein sequence ID" value="EOX94204.1"/>
    <property type="molecule type" value="Genomic_DNA"/>
</dbReference>
<dbReference type="Proteomes" id="UP000026915">
    <property type="component" value="Chromosome 1"/>
</dbReference>